<evidence type="ECO:0000313" key="1">
    <source>
        <dbReference type="EMBL" id="HIT76016.1"/>
    </source>
</evidence>
<dbReference type="AlphaFoldDB" id="A0A9D1GY74"/>
<evidence type="ECO:0000313" key="2">
    <source>
        <dbReference type="Proteomes" id="UP000886842"/>
    </source>
</evidence>
<name>A0A9D1GY74_9ACTN</name>
<dbReference type="EMBL" id="DVLP01000312">
    <property type="protein sequence ID" value="HIT76016.1"/>
    <property type="molecule type" value="Genomic_DNA"/>
</dbReference>
<protein>
    <submittedName>
        <fullName evidence="1">Uncharacterized protein</fullName>
    </submittedName>
</protein>
<comment type="caution">
    <text evidence="1">The sequence shown here is derived from an EMBL/GenBank/DDBJ whole genome shotgun (WGS) entry which is preliminary data.</text>
</comment>
<proteinExistence type="predicted"/>
<reference evidence="1" key="2">
    <citation type="journal article" date="2021" name="PeerJ">
        <title>Extensive microbial diversity within the chicken gut microbiome revealed by metagenomics and culture.</title>
        <authorList>
            <person name="Gilroy R."/>
            <person name="Ravi A."/>
            <person name="Getino M."/>
            <person name="Pursley I."/>
            <person name="Horton D.L."/>
            <person name="Alikhan N.F."/>
            <person name="Baker D."/>
            <person name="Gharbi K."/>
            <person name="Hall N."/>
            <person name="Watson M."/>
            <person name="Adriaenssens E.M."/>
            <person name="Foster-Nyarko E."/>
            <person name="Jarju S."/>
            <person name="Secka A."/>
            <person name="Antonio M."/>
            <person name="Oren A."/>
            <person name="Chaudhuri R.R."/>
            <person name="La Ragione R."/>
            <person name="Hildebrand F."/>
            <person name="Pallen M.J."/>
        </authorList>
    </citation>
    <scope>NUCLEOTIDE SEQUENCE</scope>
    <source>
        <strain evidence="1">ChiGjej1B1-24693</strain>
    </source>
</reference>
<sequence length="109" mass="12091">MRQSHTGVLERNTTLTGEFATEPMETAWATEARWFVQVLDTGTDAELEVITQVSPDGLTWCDLEGDTVHHTAGQELTSWAITGFGGWLRLRGRADEGGVKVRIYLALKE</sequence>
<accession>A0A9D1GY74</accession>
<organism evidence="1 2">
    <name type="scientific">Candidatus Avipropionibacterium avicola</name>
    <dbReference type="NCBI Taxonomy" id="2840701"/>
    <lineage>
        <taxon>Bacteria</taxon>
        <taxon>Bacillati</taxon>
        <taxon>Actinomycetota</taxon>
        <taxon>Actinomycetes</taxon>
        <taxon>Propionibacteriales</taxon>
        <taxon>Propionibacteriaceae</taxon>
        <taxon>Propionibacteriaceae incertae sedis</taxon>
        <taxon>Candidatus Avipropionibacterium</taxon>
    </lineage>
</organism>
<dbReference type="Proteomes" id="UP000886842">
    <property type="component" value="Unassembled WGS sequence"/>
</dbReference>
<gene>
    <name evidence="1" type="ORF">IAA98_10555</name>
</gene>
<reference evidence="1" key="1">
    <citation type="submission" date="2020-10" db="EMBL/GenBank/DDBJ databases">
        <authorList>
            <person name="Gilroy R."/>
        </authorList>
    </citation>
    <scope>NUCLEOTIDE SEQUENCE</scope>
    <source>
        <strain evidence="1">ChiGjej1B1-24693</strain>
    </source>
</reference>